<dbReference type="OrthoDB" id="3786712at2"/>
<evidence type="ECO:0000313" key="4">
    <source>
        <dbReference type="Proteomes" id="UP000293291"/>
    </source>
</evidence>
<dbReference type="EMBL" id="SDWU01000015">
    <property type="protein sequence ID" value="RYC00248.1"/>
    <property type="molecule type" value="Genomic_DNA"/>
</dbReference>
<name>A0A4Q2SD49_9ACTN</name>
<dbReference type="PROSITE" id="PS51257">
    <property type="entry name" value="PROKAR_LIPOPROTEIN"/>
    <property type="match status" value="1"/>
</dbReference>
<dbReference type="AlphaFoldDB" id="A0A4Q2SD49"/>
<evidence type="ECO:0000313" key="3">
    <source>
        <dbReference type="EMBL" id="RYC00248.1"/>
    </source>
</evidence>
<comment type="caution">
    <text evidence="3">The sequence shown here is derived from an EMBL/GenBank/DDBJ whole genome shotgun (WGS) entry which is preliminary data.</text>
</comment>
<evidence type="ECO:0000256" key="2">
    <source>
        <dbReference type="SAM" id="SignalP"/>
    </source>
</evidence>
<reference evidence="3 4" key="1">
    <citation type="submission" date="2019-01" db="EMBL/GenBank/DDBJ databases">
        <title>Novel species of Nocardioides.</title>
        <authorList>
            <person name="Liu Q."/>
            <person name="Xin Y.-H."/>
        </authorList>
    </citation>
    <scope>NUCLEOTIDE SEQUENCE [LARGE SCALE GENOMIC DNA]</scope>
    <source>
        <strain evidence="3 4">CGMCC 4.6875</strain>
    </source>
</reference>
<dbReference type="RefSeq" id="WP_129455799.1">
    <property type="nucleotide sequence ID" value="NZ_JACXYX010000016.1"/>
</dbReference>
<proteinExistence type="predicted"/>
<gene>
    <name evidence="3" type="ORF">EUA07_13990</name>
</gene>
<feature type="signal peptide" evidence="2">
    <location>
        <begin position="1"/>
        <end position="25"/>
    </location>
</feature>
<keyword evidence="2" id="KW-0732">Signal</keyword>
<feature type="region of interest" description="Disordered" evidence="1">
    <location>
        <begin position="141"/>
        <end position="165"/>
    </location>
</feature>
<keyword evidence="4" id="KW-1185">Reference proteome</keyword>
<protein>
    <recommendedName>
        <fullName evidence="5">Small secreted protein</fullName>
    </recommendedName>
</protein>
<sequence length="165" mass="17473">MTNRTTIRARLTLTSAVLLVGAVTAACGGGSGAPSDASEDGFCEAANSLLTDLMPDDMTTPEVPSDEDMARAVKDWGTRMEEVGTPEDISDDARAGFEAVLDQIEEIDASDFSAEKLEELGDGGAEASEEVQRQAEAFGDYVTDTCGNPMDDIEVPELEMPETTQ</sequence>
<feature type="chain" id="PRO_5020616863" description="Small secreted protein" evidence="2">
    <location>
        <begin position="26"/>
        <end position="165"/>
    </location>
</feature>
<feature type="compositionally biased region" description="Acidic residues" evidence="1">
    <location>
        <begin position="151"/>
        <end position="165"/>
    </location>
</feature>
<dbReference type="Proteomes" id="UP000293291">
    <property type="component" value="Unassembled WGS sequence"/>
</dbReference>
<organism evidence="3 4">
    <name type="scientific">Nocardioides ganghwensis</name>
    <dbReference type="NCBI Taxonomy" id="252230"/>
    <lineage>
        <taxon>Bacteria</taxon>
        <taxon>Bacillati</taxon>
        <taxon>Actinomycetota</taxon>
        <taxon>Actinomycetes</taxon>
        <taxon>Propionibacteriales</taxon>
        <taxon>Nocardioidaceae</taxon>
        <taxon>Nocardioides</taxon>
    </lineage>
</organism>
<evidence type="ECO:0000256" key="1">
    <source>
        <dbReference type="SAM" id="MobiDB-lite"/>
    </source>
</evidence>
<accession>A0A4Q2SD49</accession>
<evidence type="ECO:0008006" key="5">
    <source>
        <dbReference type="Google" id="ProtNLM"/>
    </source>
</evidence>